<dbReference type="SUPFAM" id="SSF56436">
    <property type="entry name" value="C-type lectin-like"/>
    <property type="match status" value="1"/>
</dbReference>
<feature type="domain" description="Sulfatase-modifying factor enzyme-like" evidence="1">
    <location>
        <begin position="2"/>
        <end position="302"/>
    </location>
</feature>
<proteinExistence type="predicted"/>
<comment type="caution">
    <text evidence="2">The sequence shown here is derived from an EMBL/GenBank/DDBJ whole genome shotgun (WGS) entry which is preliminary data.</text>
</comment>
<dbReference type="PANTHER" id="PTHR23150:SF19">
    <property type="entry name" value="FORMYLGLYCINE-GENERATING ENZYME"/>
    <property type="match status" value="1"/>
</dbReference>
<organism evidence="2 3">
    <name type="scientific">Acinetobacter calcoaceticus</name>
    <dbReference type="NCBI Taxonomy" id="471"/>
    <lineage>
        <taxon>Bacteria</taxon>
        <taxon>Pseudomonadati</taxon>
        <taxon>Pseudomonadota</taxon>
        <taxon>Gammaproteobacteria</taxon>
        <taxon>Moraxellales</taxon>
        <taxon>Moraxellaceae</taxon>
        <taxon>Acinetobacter</taxon>
        <taxon>Acinetobacter calcoaceticus/baumannii complex</taxon>
    </lineage>
</organism>
<sequence>MNDMVYLNGGTFLMGSNIHYPEEAPAHQVSVSPFWIDKTPVTNLQFKQFVEATGYITFAELPPNPNDYPGAPAHMLQPGSLLFVPPLKPTDLTDWSWWKFEFGTTWRNPQGPGSTIRGLDDHPVVHIAYCDALAYASWRGKSLPSEAEWEYAARGTLEGCEFAWGDELTPLGKHMANTWQGDFPYENTMEDGYSRTSPVKTFPPNDYGLYDMIGNVWEWTADFWSPTHQFKSVSPCCIRHNPRGGAKNQSYDPAMPEISIPRQVLKGGSHLCAPNYCRRYRPAARHPEAVDTSSSHIGFRCVIRA</sequence>
<gene>
    <name evidence="2" type="ORF">J2771_000509</name>
</gene>
<dbReference type="InterPro" id="IPR051043">
    <property type="entry name" value="Sulfatase_Mod_Factor_Kinase"/>
</dbReference>
<reference evidence="2 3" key="1">
    <citation type="submission" date="2023-07" db="EMBL/GenBank/DDBJ databases">
        <title>Sorghum-associated microbial communities from plants grown in Nebraska, USA.</title>
        <authorList>
            <person name="Schachtman D."/>
        </authorList>
    </citation>
    <scope>NUCLEOTIDE SEQUENCE [LARGE SCALE GENOMIC DNA]</scope>
    <source>
        <strain evidence="2 3">CC146</strain>
    </source>
</reference>
<dbReference type="Gene3D" id="3.90.1580.10">
    <property type="entry name" value="paralog of FGE (formylglycine-generating enzyme)"/>
    <property type="match status" value="1"/>
</dbReference>
<name>A0ABD5AIJ7_ACICA</name>
<evidence type="ECO:0000313" key="3">
    <source>
        <dbReference type="Proteomes" id="UP001240164"/>
    </source>
</evidence>
<dbReference type="RefSeq" id="WP_307009554.1">
    <property type="nucleotide sequence ID" value="NZ_JAUSQP010000001.1"/>
</dbReference>
<dbReference type="InterPro" id="IPR005532">
    <property type="entry name" value="SUMF_dom"/>
</dbReference>
<evidence type="ECO:0000313" key="2">
    <source>
        <dbReference type="EMBL" id="MDP9802255.1"/>
    </source>
</evidence>
<dbReference type="InterPro" id="IPR016187">
    <property type="entry name" value="CTDL_fold"/>
</dbReference>
<dbReference type="PANTHER" id="PTHR23150">
    <property type="entry name" value="SULFATASE MODIFYING FACTOR 1, 2"/>
    <property type="match status" value="1"/>
</dbReference>
<dbReference type="Proteomes" id="UP001240164">
    <property type="component" value="Unassembled WGS sequence"/>
</dbReference>
<dbReference type="EMBL" id="JAUSQP010000001">
    <property type="protein sequence ID" value="MDP9802255.1"/>
    <property type="molecule type" value="Genomic_DNA"/>
</dbReference>
<dbReference type="InterPro" id="IPR042095">
    <property type="entry name" value="SUMF_sf"/>
</dbReference>
<dbReference type="AlphaFoldDB" id="A0ABD5AIJ7"/>
<accession>A0ABD5AIJ7</accession>
<protein>
    <submittedName>
        <fullName evidence="2">Formylglycine-generating enzyme required for sulfatase activity</fullName>
    </submittedName>
</protein>
<dbReference type="Pfam" id="PF03781">
    <property type="entry name" value="FGE-sulfatase"/>
    <property type="match status" value="1"/>
</dbReference>
<evidence type="ECO:0000259" key="1">
    <source>
        <dbReference type="Pfam" id="PF03781"/>
    </source>
</evidence>